<organism evidence="1 2">
    <name type="scientific">Thioflavicoccus mobilis 8321</name>
    <dbReference type="NCBI Taxonomy" id="765912"/>
    <lineage>
        <taxon>Bacteria</taxon>
        <taxon>Pseudomonadati</taxon>
        <taxon>Pseudomonadota</taxon>
        <taxon>Gammaproteobacteria</taxon>
        <taxon>Chromatiales</taxon>
        <taxon>Chromatiaceae</taxon>
        <taxon>Thioflavicoccus</taxon>
    </lineage>
</organism>
<dbReference type="Gene3D" id="3.40.190.10">
    <property type="entry name" value="Periplasmic binding protein-like II"/>
    <property type="match status" value="2"/>
</dbReference>
<reference evidence="1 2" key="1">
    <citation type="submission" date="2011-09" db="EMBL/GenBank/DDBJ databases">
        <title>Complete sequence of chromosome of Thioflavicoccus mobilis 8321.</title>
        <authorList>
            <consortium name="US DOE Joint Genome Institute"/>
            <person name="Lucas S."/>
            <person name="Han J."/>
            <person name="Lapidus A."/>
            <person name="Cheng J.-F."/>
            <person name="Goodwin L."/>
            <person name="Pitluck S."/>
            <person name="Peters L."/>
            <person name="Ovchinnikova G."/>
            <person name="Lu M."/>
            <person name="Detter J.C."/>
            <person name="Han C."/>
            <person name="Tapia R."/>
            <person name="Land M."/>
            <person name="Hauser L."/>
            <person name="Kyrpides N."/>
            <person name="Ivanova N."/>
            <person name="Pagani I."/>
            <person name="Vogl K."/>
            <person name="Liu Z."/>
            <person name="Imhoff J."/>
            <person name="Thiel V."/>
            <person name="Frigaard N.-U."/>
            <person name="Bryant D."/>
            <person name="Woyke T."/>
        </authorList>
    </citation>
    <scope>NUCLEOTIDE SEQUENCE [LARGE SCALE GENOMIC DNA]</scope>
    <source>
        <strain evidence="1 2">8321</strain>
    </source>
</reference>
<dbReference type="STRING" id="765912.Thimo_0227"/>
<dbReference type="Pfam" id="PF16868">
    <property type="entry name" value="NMT1_3"/>
    <property type="match status" value="1"/>
</dbReference>
<accession>L0GUW8</accession>
<name>L0GUW8_9GAMM</name>
<sequence length="477" mass="52575">MKISKTRSRLEMLTLFGGSALLLLAGILVALQFVQPAPPNLIRIATGSDEGAYSFYARQYRRLLAEHEIRLEIVETAGSVENLERLLASSEPDAADSERIDLAFIQGGIATAEQKARLSGLGSMSYEPLWLLVRAPTDGDRSTRVPPAKTELDEGTMLRMLIEPDRTPQLNQLAGARIGIGAEDSGTRSLALHLLRANGISEDDGTLVTQGLEDSIEALTNGDLDLVFVVGATDSPRLRALTQQDGILLQDLPRAAAYAQRDRFLTVLKLPRGTLDPAADVPATDLDLVATTANLVATPDIHPALVDLLLAAAAEVHGQGSLFAAPGTFPTAEHSDFPLNTDAERHYKYGPPLLQRFLPFWLATWVDRTKVMLLPLVVLLIPLVKTLPPAYRWRVRRRILRWYKDLRRIDLELLETPPPSQRRLTELAREIETIESDAARVDVPLSYSDALYHLRLHIALLTDKIERLAARAATQES</sequence>
<evidence type="ECO:0000313" key="1">
    <source>
        <dbReference type="EMBL" id="AGA89099.1"/>
    </source>
</evidence>
<dbReference type="PANTHER" id="PTHR42941">
    <property type="entry name" value="SLL1037 PROTEIN"/>
    <property type="match status" value="1"/>
</dbReference>
<dbReference type="KEGG" id="tmb:Thimo_0227"/>
<dbReference type="InterPro" id="IPR011852">
    <property type="entry name" value="TRAP_TAXI"/>
</dbReference>
<dbReference type="HOGENOM" id="CLU_030939_0_0_6"/>
<dbReference type="OrthoDB" id="237270at2"/>
<evidence type="ECO:0000313" key="2">
    <source>
        <dbReference type="Proteomes" id="UP000010816"/>
    </source>
</evidence>
<dbReference type="Proteomes" id="UP000010816">
    <property type="component" value="Chromosome"/>
</dbReference>
<dbReference type="AlphaFoldDB" id="L0GUW8"/>
<gene>
    <name evidence="1" type="ORF">Thimo_0227</name>
</gene>
<keyword evidence="2" id="KW-1185">Reference proteome</keyword>
<proteinExistence type="predicted"/>
<dbReference type="PANTHER" id="PTHR42941:SF1">
    <property type="entry name" value="SLL1037 PROTEIN"/>
    <property type="match status" value="1"/>
</dbReference>
<dbReference type="PATRIC" id="fig|765912.4.peg.226"/>
<dbReference type="RefSeq" id="WP_015279249.1">
    <property type="nucleotide sequence ID" value="NC_019940.1"/>
</dbReference>
<dbReference type="SUPFAM" id="SSF53850">
    <property type="entry name" value="Periplasmic binding protein-like II"/>
    <property type="match status" value="1"/>
</dbReference>
<protein>
    <submittedName>
        <fullName evidence="1">TRAP-type uncharacterized transport system, periplasmic component</fullName>
    </submittedName>
</protein>
<dbReference type="EMBL" id="CP003051">
    <property type="protein sequence ID" value="AGA89099.1"/>
    <property type="molecule type" value="Genomic_DNA"/>
</dbReference>
<dbReference type="eggNOG" id="COG2358">
    <property type="taxonomic scope" value="Bacteria"/>
</dbReference>